<organism evidence="8 9">
    <name type="scientific">Melittangium boletus DSM 14713</name>
    <dbReference type="NCBI Taxonomy" id="1294270"/>
    <lineage>
        <taxon>Bacteria</taxon>
        <taxon>Pseudomonadati</taxon>
        <taxon>Myxococcota</taxon>
        <taxon>Myxococcia</taxon>
        <taxon>Myxococcales</taxon>
        <taxon>Cystobacterineae</taxon>
        <taxon>Archangiaceae</taxon>
        <taxon>Melittangium</taxon>
    </lineage>
</organism>
<dbReference type="Gene3D" id="3.30.200.20">
    <property type="entry name" value="Phosphorylase Kinase, domain 1"/>
    <property type="match status" value="1"/>
</dbReference>
<dbReference type="Gene3D" id="1.10.510.10">
    <property type="entry name" value="Transferase(Phosphotransferase) domain 1"/>
    <property type="match status" value="1"/>
</dbReference>
<dbReference type="EMBL" id="CP022163">
    <property type="protein sequence ID" value="ATB31914.1"/>
    <property type="molecule type" value="Genomic_DNA"/>
</dbReference>
<dbReference type="SMART" id="SM00028">
    <property type="entry name" value="TPR"/>
    <property type="match status" value="5"/>
</dbReference>
<keyword evidence="9" id="KW-1185">Reference proteome</keyword>
<evidence type="ECO:0000256" key="2">
    <source>
        <dbReference type="ARBA" id="ARBA00022741"/>
    </source>
</evidence>
<evidence type="ECO:0000256" key="6">
    <source>
        <dbReference type="SAM" id="MobiDB-lite"/>
    </source>
</evidence>
<accession>A0A250IJA3</accession>
<dbReference type="InterPro" id="IPR011990">
    <property type="entry name" value="TPR-like_helical_dom_sf"/>
</dbReference>
<dbReference type="InterPro" id="IPR008271">
    <property type="entry name" value="Ser/Thr_kinase_AS"/>
</dbReference>
<dbReference type="PANTHER" id="PTHR43289:SF34">
    <property type="entry name" value="SERINE_THREONINE-PROTEIN KINASE YBDM-RELATED"/>
    <property type="match status" value="1"/>
</dbReference>
<dbReference type="SUPFAM" id="SSF56112">
    <property type="entry name" value="Protein kinase-like (PK-like)"/>
    <property type="match status" value="1"/>
</dbReference>
<dbReference type="CDD" id="cd14014">
    <property type="entry name" value="STKc_PknB_like"/>
    <property type="match status" value="1"/>
</dbReference>
<protein>
    <submittedName>
        <fullName evidence="8">Protein kinase</fullName>
    </submittedName>
</protein>
<dbReference type="GO" id="GO:0005524">
    <property type="term" value="F:ATP binding"/>
    <property type="evidence" value="ECO:0007669"/>
    <property type="project" value="UniProtKB-UniRule"/>
</dbReference>
<name>A0A250IJA3_9BACT</name>
<proteinExistence type="predicted"/>
<dbReference type="Proteomes" id="UP000217289">
    <property type="component" value="Chromosome"/>
</dbReference>
<dbReference type="OrthoDB" id="9801841at2"/>
<feature type="region of interest" description="Disordered" evidence="6">
    <location>
        <begin position="275"/>
        <end position="314"/>
    </location>
</feature>
<dbReference type="KEGG" id="mbd:MEBOL_005386"/>
<keyword evidence="2 5" id="KW-0547">Nucleotide-binding</keyword>
<feature type="compositionally biased region" description="Basic and acidic residues" evidence="6">
    <location>
        <begin position="23"/>
        <end position="34"/>
    </location>
</feature>
<dbReference type="AlphaFoldDB" id="A0A250IJA3"/>
<dbReference type="Pfam" id="PF00069">
    <property type="entry name" value="Pkinase"/>
    <property type="match status" value="1"/>
</dbReference>
<dbReference type="SUPFAM" id="SSF48452">
    <property type="entry name" value="TPR-like"/>
    <property type="match status" value="2"/>
</dbReference>
<gene>
    <name evidence="8" type="ORF">MEBOL_005386</name>
</gene>
<sequence>MTTRDLRSGSGGKDSRPSVLDTGRSERGTSRQEELPVTQVGRYLLLKKLGEGGMGVVYSAYDPDLDRKVALKLLHSDGRTDPELARARLQREAQAMARISHPNVIPIFDVGVWGAQVFLAMELVDGGTLGSWMKEGSHPWRLVLEKFLDAGRGLQAAHAAGLVHRDFKPANVLMSREGRVYVTDFGLARQVGDSGREEDFLPEDAQELVSLDRRMLETQLTQSGLVMGTPNYMSPEQFQGADLDSRSDQFSFCVALYWALYGKRAFEPARMRAYSNSSRQQKEKNDRLLSSQSSSQSEPTSPMRVRQTAPMTPPARAREIVQAAPVERIIQEPPREVKVPAWVRNALMRGLELEPGARFPSMATLLDALSQEQRLVKRRKWVTGMATAAVGLSVVGGVAYQRTQVCAGAGTPMDTTWSPEARQKLQASFLATNQPFAQEMATRVTQALGHYAEAWRAQSIEACEATRMHGSQPEELFTRRVGCLERRRQDFRALVGLMGEADPKLVERSLDAAHSLPTLQECSNVEALSEQQRLPSDPGKREEIARLDEQLSEVTALLAAGRIKGAAEKVQPLEARIQATGHLPLLAEMRFHQGAIQAQMGRAPEASRLLSQAVYDAEAGRADRMVAYTLIRLLFVEGKLKHFDQAENWAGLAEASLRRMGGDPEMLGDLLANRSTLAEEQQRFPEARKLLEEARALRERALATDDPKRAHTTFNLGRLLVDMGELEQGVELLENALVQTRASLGPRHPNMERRHSALSAALRKMGRPTQALEHARAAADIAEFLFGKDTPQLALRLDEIAMCLSDLKRHEEALKVYEQALDMKRKSLPSDDSDLSYSYDGVGQELLKLGRPREAIAPLRQSVAFEDLDPDTLAESNFALARALWETGQKTEARAEAARAREQFQAAGLEPRVADVDTWLKSLPVTPEVRPARHMRRTSSR</sequence>
<reference evidence="8 9" key="1">
    <citation type="submission" date="2017-06" db="EMBL/GenBank/DDBJ databases">
        <authorList>
            <person name="Kim H.J."/>
            <person name="Triplett B.A."/>
        </authorList>
    </citation>
    <scope>NUCLEOTIDE SEQUENCE [LARGE SCALE GENOMIC DNA]</scope>
    <source>
        <strain evidence="8 9">DSM 14713</strain>
    </source>
</reference>
<evidence type="ECO:0000256" key="5">
    <source>
        <dbReference type="PROSITE-ProRule" id="PRU10141"/>
    </source>
</evidence>
<dbReference type="InterPro" id="IPR017441">
    <property type="entry name" value="Protein_kinase_ATP_BS"/>
</dbReference>
<dbReference type="Gene3D" id="1.25.40.10">
    <property type="entry name" value="Tetratricopeptide repeat domain"/>
    <property type="match status" value="2"/>
</dbReference>
<evidence type="ECO:0000256" key="3">
    <source>
        <dbReference type="ARBA" id="ARBA00022777"/>
    </source>
</evidence>
<dbReference type="GO" id="GO:0004674">
    <property type="term" value="F:protein serine/threonine kinase activity"/>
    <property type="evidence" value="ECO:0007669"/>
    <property type="project" value="TreeGrafter"/>
</dbReference>
<feature type="domain" description="Protein kinase" evidence="7">
    <location>
        <begin position="43"/>
        <end position="375"/>
    </location>
</feature>
<dbReference type="Pfam" id="PF13424">
    <property type="entry name" value="TPR_12"/>
    <property type="match status" value="2"/>
</dbReference>
<keyword evidence="3 8" id="KW-0418">Kinase</keyword>
<dbReference type="PROSITE" id="PS50011">
    <property type="entry name" value="PROTEIN_KINASE_DOM"/>
    <property type="match status" value="1"/>
</dbReference>
<evidence type="ECO:0000256" key="1">
    <source>
        <dbReference type="ARBA" id="ARBA00022679"/>
    </source>
</evidence>
<feature type="binding site" evidence="5">
    <location>
        <position position="72"/>
    </location>
    <ligand>
        <name>ATP</name>
        <dbReference type="ChEBI" id="CHEBI:30616"/>
    </ligand>
</feature>
<dbReference type="RefSeq" id="WP_095983031.1">
    <property type="nucleotide sequence ID" value="NZ_CP022163.1"/>
</dbReference>
<keyword evidence="4 5" id="KW-0067">ATP-binding</keyword>
<evidence type="ECO:0000313" key="8">
    <source>
        <dbReference type="EMBL" id="ATB31914.1"/>
    </source>
</evidence>
<keyword evidence="1" id="KW-0808">Transferase</keyword>
<dbReference type="PROSITE" id="PS00107">
    <property type="entry name" value="PROTEIN_KINASE_ATP"/>
    <property type="match status" value="1"/>
</dbReference>
<dbReference type="InterPro" id="IPR019734">
    <property type="entry name" value="TPR_rpt"/>
</dbReference>
<evidence type="ECO:0000256" key="4">
    <source>
        <dbReference type="ARBA" id="ARBA00022840"/>
    </source>
</evidence>
<dbReference type="PROSITE" id="PS00108">
    <property type="entry name" value="PROTEIN_KINASE_ST"/>
    <property type="match status" value="1"/>
</dbReference>
<dbReference type="PANTHER" id="PTHR43289">
    <property type="entry name" value="MITOGEN-ACTIVATED PROTEIN KINASE KINASE KINASE 20-RELATED"/>
    <property type="match status" value="1"/>
</dbReference>
<evidence type="ECO:0000313" key="9">
    <source>
        <dbReference type="Proteomes" id="UP000217289"/>
    </source>
</evidence>
<dbReference type="InterPro" id="IPR000719">
    <property type="entry name" value="Prot_kinase_dom"/>
</dbReference>
<feature type="region of interest" description="Disordered" evidence="6">
    <location>
        <begin position="1"/>
        <end position="34"/>
    </location>
</feature>
<evidence type="ECO:0000259" key="7">
    <source>
        <dbReference type="PROSITE" id="PS50011"/>
    </source>
</evidence>
<dbReference type="InterPro" id="IPR011009">
    <property type="entry name" value="Kinase-like_dom_sf"/>
</dbReference>